<dbReference type="RefSeq" id="WP_116555876.1">
    <property type="nucleotide sequence ID" value="NZ_QCZG01000044.1"/>
</dbReference>
<keyword evidence="1" id="KW-0472">Membrane</keyword>
<dbReference type="Proteomes" id="UP000245998">
    <property type="component" value="Unassembled WGS sequence"/>
</dbReference>
<proteinExistence type="predicted"/>
<dbReference type="OrthoDB" id="1795989at2"/>
<organism evidence="2 3">
    <name type="scientific">Pueribacillus theae</name>
    <dbReference type="NCBI Taxonomy" id="2171751"/>
    <lineage>
        <taxon>Bacteria</taxon>
        <taxon>Bacillati</taxon>
        <taxon>Bacillota</taxon>
        <taxon>Bacilli</taxon>
        <taxon>Bacillales</taxon>
        <taxon>Bacillaceae</taxon>
        <taxon>Pueribacillus</taxon>
    </lineage>
</organism>
<feature type="transmembrane region" description="Helical" evidence="1">
    <location>
        <begin position="220"/>
        <end position="241"/>
    </location>
</feature>
<sequence length="249" mass="27906">MSFVKPSLLTNVRKQYLFKLKAYYSVFTTLIVVQLLAILFSFGGVSMTGGGSNSIQVYISYYSADIVVIFTILWAFITSILITTKAYRNDDFMFVANRVSSNLSNILFLLTASLVGGITAMLSRYVLQVIMYYASDVRFVKPSFFFEAPTELLIGIGAASLYILFFSGIGYAIGSVVQLNRAFAFILPTVFIGFYILGMNSANGKYGRAVYHFIFTETSFLIFFIKMLLLTLLCFAFSIVVSNRLEVRK</sequence>
<gene>
    <name evidence="2" type="ORF">DCC39_15835</name>
</gene>
<feature type="transmembrane region" description="Helical" evidence="1">
    <location>
        <begin position="182"/>
        <end position="200"/>
    </location>
</feature>
<reference evidence="2 3" key="1">
    <citation type="submission" date="2018-04" db="EMBL/GenBank/DDBJ databases">
        <title>Camelliibacillus theae gen. nov., sp. nov., isolated from Pu'er tea.</title>
        <authorList>
            <person name="Niu L."/>
        </authorList>
    </citation>
    <scope>NUCLEOTIDE SEQUENCE [LARGE SCALE GENOMIC DNA]</scope>
    <source>
        <strain evidence="2 3">T8</strain>
    </source>
</reference>
<dbReference type="AlphaFoldDB" id="A0A2U1JSR0"/>
<feature type="transmembrane region" description="Helical" evidence="1">
    <location>
        <begin position="103"/>
        <end position="132"/>
    </location>
</feature>
<evidence type="ECO:0000256" key="1">
    <source>
        <dbReference type="SAM" id="Phobius"/>
    </source>
</evidence>
<dbReference type="EMBL" id="QCZG01000044">
    <property type="protein sequence ID" value="PWA07913.1"/>
    <property type="molecule type" value="Genomic_DNA"/>
</dbReference>
<evidence type="ECO:0000313" key="2">
    <source>
        <dbReference type="EMBL" id="PWA07913.1"/>
    </source>
</evidence>
<feature type="transmembrane region" description="Helical" evidence="1">
    <location>
        <begin position="21"/>
        <end position="42"/>
    </location>
</feature>
<feature type="transmembrane region" description="Helical" evidence="1">
    <location>
        <begin position="152"/>
        <end position="173"/>
    </location>
</feature>
<keyword evidence="3" id="KW-1185">Reference proteome</keyword>
<accession>A0A2U1JSR0</accession>
<keyword evidence="1" id="KW-1133">Transmembrane helix</keyword>
<evidence type="ECO:0000313" key="3">
    <source>
        <dbReference type="Proteomes" id="UP000245998"/>
    </source>
</evidence>
<comment type="caution">
    <text evidence="2">The sequence shown here is derived from an EMBL/GenBank/DDBJ whole genome shotgun (WGS) entry which is preliminary data.</text>
</comment>
<feature type="transmembrane region" description="Helical" evidence="1">
    <location>
        <begin position="62"/>
        <end position="82"/>
    </location>
</feature>
<protein>
    <submittedName>
        <fullName evidence="2">Uncharacterized protein</fullName>
    </submittedName>
</protein>
<keyword evidence="1" id="KW-0812">Transmembrane</keyword>
<name>A0A2U1JSR0_9BACI</name>